<dbReference type="GO" id="GO:0005886">
    <property type="term" value="C:plasma membrane"/>
    <property type="evidence" value="ECO:0007669"/>
    <property type="project" value="UniProtKB-SubCell"/>
</dbReference>
<dbReference type="PANTHER" id="PTHR32063">
    <property type="match status" value="1"/>
</dbReference>
<dbReference type="Gene3D" id="3.30.70.1430">
    <property type="entry name" value="Multidrug efflux transporter AcrB pore domain"/>
    <property type="match status" value="2"/>
</dbReference>
<feature type="transmembrane region" description="Helical" evidence="7">
    <location>
        <begin position="346"/>
        <end position="362"/>
    </location>
</feature>
<organism evidence="8 9">
    <name type="scientific">Eiseniibacteriota bacterium</name>
    <dbReference type="NCBI Taxonomy" id="2212470"/>
    <lineage>
        <taxon>Bacteria</taxon>
        <taxon>Candidatus Eiseniibacteriota</taxon>
    </lineage>
</organism>
<evidence type="ECO:0000256" key="1">
    <source>
        <dbReference type="ARBA" id="ARBA00004651"/>
    </source>
</evidence>
<evidence type="ECO:0000313" key="8">
    <source>
        <dbReference type="EMBL" id="MBU2691024.1"/>
    </source>
</evidence>
<dbReference type="Gene3D" id="3.30.70.1320">
    <property type="entry name" value="Multidrug efflux transporter AcrB pore domain like"/>
    <property type="match status" value="1"/>
</dbReference>
<proteinExistence type="predicted"/>
<evidence type="ECO:0000256" key="3">
    <source>
        <dbReference type="ARBA" id="ARBA00022475"/>
    </source>
</evidence>
<dbReference type="Gene3D" id="1.20.1640.10">
    <property type="entry name" value="Multidrug efflux transporter AcrB transmembrane domain"/>
    <property type="match status" value="2"/>
</dbReference>
<dbReference type="EMBL" id="JAHJDP010000042">
    <property type="protein sequence ID" value="MBU2691024.1"/>
    <property type="molecule type" value="Genomic_DNA"/>
</dbReference>
<dbReference type="GO" id="GO:0008324">
    <property type="term" value="F:monoatomic cation transmembrane transporter activity"/>
    <property type="evidence" value="ECO:0007669"/>
    <property type="project" value="InterPro"/>
</dbReference>
<feature type="transmembrane region" description="Helical" evidence="7">
    <location>
        <begin position="932"/>
        <end position="950"/>
    </location>
</feature>
<feature type="transmembrane region" description="Helical" evidence="7">
    <location>
        <begin position="874"/>
        <end position="893"/>
    </location>
</feature>
<dbReference type="InterPro" id="IPR001036">
    <property type="entry name" value="Acrflvin-R"/>
</dbReference>
<dbReference type="GO" id="GO:0042910">
    <property type="term" value="F:xenobiotic transmembrane transporter activity"/>
    <property type="evidence" value="ECO:0007669"/>
    <property type="project" value="TreeGrafter"/>
</dbReference>
<dbReference type="NCBIfam" id="TIGR00914">
    <property type="entry name" value="2A0601"/>
    <property type="match status" value="1"/>
</dbReference>
<keyword evidence="4 7" id="KW-0812">Transmembrane</keyword>
<evidence type="ECO:0000256" key="6">
    <source>
        <dbReference type="ARBA" id="ARBA00023136"/>
    </source>
</evidence>
<dbReference type="SUPFAM" id="SSF82866">
    <property type="entry name" value="Multidrug efflux transporter AcrB transmembrane domain"/>
    <property type="match status" value="2"/>
</dbReference>
<feature type="transmembrane region" description="Helical" evidence="7">
    <location>
        <begin position="482"/>
        <end position="508"/>
    </location>
</feature>
<dbReference type="PRINTS" id="PR00702">
    <property type="entry name" value="ACRIFLAVINRP"/>
</dbReference>
<comment type="subcellular location">
    <subcellularLocation>
        <location evidence="1">Cell membrane</location>
        <topology evidence="1">Multi-pass membrane protein</topology>
    </subcellularLocation>
</comment>
<name>A0A948RZC9_UNCEI</name>
<feature type="transmembrane region" description="Helical" evidence="7">
    <location>
        <begin position="369"/>
        <end position="389"/>
    </location>
</feature>
<dbReference type="SUPFAM" id="SSF82693">
    <property type="entry name" value="Multidrug efflux transporter AcrB pore domain, PN1, PN2, PC1 and PC2 subdomains"/>
    <property type="match status" value="3"/>
</dbReference>
<feature type="transmembrane region" description="Helical" evidence="7">
    <location>
        <begin position="12"/>
        <end position="31"/>
    </location>
</feature>
<keyword evidence="2" id="KW-0813">Transport</keyword>
<feature type="transmembrane region" description="Helical" evidence="7">
    <location>
        <begin position="970"/>
        <end position="991"/>
    </location>
</feature>
<dbReference type="AlphaFoldDB" id="A0A948RZC9"/>
<evidence type="ECO:0000256" key="2">
    <source>
        <dbReference type="ARBA" id="ARBA00022448"/>
    </source>
</evidence>
<reference evidence="8" key="1">
    <citation type="submission" date="2021-05" db="EMBL/GenBank/DDBJ databases">
        <title>Energy efficiency and biological interactions define the core microbiome of deep oligotrophic groundwater.</title>
        <authorList>
            <person name="Mehrshad M."/>
            <person name="Lopez-Fernandez M."/>
            <person name="Bell E."/>
            <person name="Bernier-Latmani R."/>
            <person name="Bertilsson S."/>
            <person name="Dopson M."/>
        </authorList>
    </citation>
    <scope>NUCLEOTIDE SEQUENCE</scope>
    <source>
        <strain evidence="8">Modern_marine.mb.64</strain>
    </source>
</reference>
<dbReference type="InterPro" id="IPR027463">
    <property type="entry name" value="AcrB_DN_DC_subdom"/>
</dbReference>
<feature type="transmembrane region" description="Helical" evidence="7">
    <location>
        <begin position="453"/>
        <end position="470"/>
    </location>
</feature>
<sequence>MLNKLIESSLKFPGLVVIILIAIIGLGLFQVNRMAVDAFPDISPIMVPVFAEGHGMAPEEIERLISYPIESAMNGLPGVKLIKSTSAFGMAVIYIYFEDDFDIYFARQLVAERLSGVMAELPEMDEQPALGPISTGLGQIFLYYLTIKDSFDTGGKDPNTYLRELNDWVVKFQLQTVPGVTEILSIGGHVLQFQIRINPAALWKYKLTLEDLVEAVNKNNRNVGGQFIVLGSEEYLVRGIGLVESLEDIRTIAVKEEDGRPVYLADVAEVEYGNEIRRGVVSHNGEREVVSGMVLKLYGENTSDVIERLYAKIGEVRKSLPSGVELVPYYEQAELVQNATGTVKKALLQGGFLVILTLLLFLGNWRTAFIVGLSLPLCALVAILCMGIKGISANLMSLGGIAIAVGMLGDGAIVMVENIFRHLGEKNAGEENGHGEARIGIILNAAKEVSHPIVFSIAIIIIVFLPVFTLEGVEGKMFSPMAFTIAFALIGSILVALVAAPVLSFFLLRQGKQKELVLMRGLRALYRPLLEKALRKKRWVMLTACGGLLLSLAAIPFLGSEFIPTLEEGSILIGVTMAPSISLEEGTALIMKMERVILQFEEVEETVSRVGRPEAGSHPHPVNYAEIHVELKPLKDWKDHGNKRELIDKLSSKLKLFPGVQLNFTQPIQNAFDELLSGIKAQLAIKLYGEDLGVLRRKAEEIRVAIDNIPGLTDLSTEQSFGQPQIQIIADRAACARYGVTVSEILEMVELAVGGEVIDHIYLNTRRFGIHMRFQEAYRSDTEAIRNILVSTKKGGRLPLSQVAQVESVVGPLQINREMNQRRWIVQGNIRGRDLGGVVADIRERISEKVDLPPGYSIEFGGQFENQQRAMKRLSIIVPTVIVLVFMMLWISFRSIRYALIIIVNVPLSLIGGIIGLLVMREYLSVPASIGFIALFGIAVQNCMVLVTTFNDLRGRGQSLHDSVVNGGLLRLRPVLMTALTTVLGLMPLLLAQGIGADVQRPLAAVVVFGLTTSTLLTLFVIPATYSWIENRR</sequence>
<evidence type="ECO:0000256" key="4">
    <source>
        <dbReference type="ARBA" id="ARBA00022692"/>
    </source>
</evidence>
<feature type="transmembrane region" description="Helical" evidence="7">
    <location>
        <begin position="539"/>
        <end position="559"/>
    </location>
</feature>
<protein>
    <submittedName>
        <fullName evidence="8">CusA/CzcA family heavy metal efflux RND transporter</fullName>
    </submittedName>
</protein>
<dbReference type="Gene3D" id="3.30.70.1440">
    <property type="entry name" value="Multidrug efflux transporter AcrB pore domain"/>
    <property type="match status" value="1"/>
</dbReference>
<comment type="caution">
    <text evidence="8">The sequence shown here is derived from an EMBL/GenBank/DDBJ whole genome shotgun (WGS) entry which is preliminary data.</text>
</comment>
<feature type="transmembrane region" description="Helical" evidence="7">
    <location>
        <begin position="395"/>
        <end position="416"/>
    </location>
</feature>
<keyword evidence="6 7" id="KW-0472">Membrane</keyword>
<dbReference type="SUPFAM" id="SSF82714">
    <property type="entry name" value="Multidrug efflux transporter AcrB TolC docking domain, DN and DC subdomains"/>
    <property type="match status" value="2"/>
</dbReference>
<evidence type="ECO:0000313" key="9">
    <source>
        <dbReference type="Proteomes" id="UP000777784"/>
    </source>
</evidence>
<evidence type="ECO:0000256" key="5">
    <source>
        <dbReference type="ARBA" id="ARBA00022989"/>
    </source>
</evidence>
<dbReference type="InterPro" id="IPR004763">
    <property type="entry name" value="CusA-like"/>
</dbReference>
<evidence type="ECO:0000256" key="7">
    <source>
        <dbReference type="SAM" id="Phobius"/>
    </source>
</evidence>
<dbReference type="Pfam" id="PF00873">
    <property type="entry name" value="ACR_tran"/>
    <property type="match status" value="1"/>
</dbReference>
<keyword evidence="5 7" id="KW-1133">Transmembrane helix</keyword>
<feature type="transmembrane region" description="Helical" evidence="7">
    <location>
        <begin position="1003"/>
        <end position="1029"/>
    </location>
</feature>
<feature type="transmembrane region" description="Helical" evidence="7">
    <location>
        <begin position="899"/>
        <end position="920"/>
    </location>
</feature>
<dbReference type="PANTHER" id="PTHR32063:SF24">
    <property type="entry name" value="CATION EFFLUX SYSTEM (ACRB_ACRD_ACRF FAMILY)"/>
    <property type="match status" value="1"/>
</dbReference>
<dbReference type="Gene3D" id="3.30.2090.10">
    <property type="entry name" value="Multidrug efflux transporter AcrB TolC docking domain, DN and DC subdomains"/>
    <property type="match status" value="2"/>
</dbReference>
<keyword evidence="3" id="KW-1003">Cell membrane</keyword>
<accession>A0A948RZC9</accession>
<gene>
    <name evidence="8" type="ORF">KJ970_08845</name>
</gene>
<dbReference type="Proteomes" id="UP000777784">
    <property type="component" value="Unassembled WGS sequence"/>
</dbReference>